<dbReference type="CDD" id="cd13901">
    <property type="entry name" value="CuRO_3_MaLCC_like"/>
    <property type="match status" value="1"/>
</dbReference>
<dbReference type="InterPro" id="IPR002355">
    <property type="entry name" value="Cu_oxidase_Cu_BS"/>
</dbReference>
<keyword evidence="2" id="KW-0479">Metal-binding</keyword>
<feature type="domain" description="Plastocyanin-like" evidence="4">
    <location>
        <begin position="62"/>
        <end position="187"/>
    </location>
</feature>
<dbReference type="SUPFAM" id="SSF49503">
    <property type="entry name" value="Cupredoxins"/>
    <property type="match status" value="1"/>
</dbReference>
<dbReference type="Pfam" id="PF07731">
    <property type="entry name" value="Cu-oxidase_2"/>
    <property type="match status" value="1"/>
</dbReference>
<dbReference type="InterPro" id="IPR011706">
    <property type="entry name" value="Cu-oxidase_C"/>
</dbReference>
<comment type="caution">
    <text evidence="5">The sequence shown here is derived from an EMBL/GenBank/DDBJ whole genome shotgun (WGS) entry which is preliminary data.</text>
</comment>
<dbReference type="PANTHER" id="PTHR11709:SF502">
    <property type="entry name" value="MULTICOPPER OXIDASE"/>
    <property type="match status" value="1"/>
</dbReference>
<accession>A0A9W9JLB4</accession>
<dbReference type="Gene3D" id="2.60.40.420">
    <property type="entry name" value="Cupredoxins - blue copper proteins"/>
    <property type="match status" value="1"/>
</dbReference>
<dbReference type="PANTHER" id="PTHR11709">
    <property type="entry name" value="MULTI-COPPER OXIDASE"/>
    <property type="match status" value="1"/>
</dbReference>
<evidence type="ECO:0000313" key="5">
    <source>
        <dbReference type="EMBL" id="KAJ5199034.1"/>
    </source>
</evidence>
<dbReference type="GO" id="GO:0016491">
    <property type="term" value="F:oxidoreductase activity"/>
    <property type="evidence" value="ECO:0007669"/>
    <property type="project" value="UniProtKB-KW"/>
</dbReference>
<dbReference type="OrthoDB" id="2121828at2759"/>
<comment type="similarity">
    <text evidence="1">Belongs to the multicopper oxidase family.</text>
</comment>
<dbReference type="InterPro" id="IPR033138">
    <property type="entry name" value="Cu_oxidase_CS"/>
</dbReference>
<evidence type="ECO:0000256" key="1">
    <source>
        <dbReference type="ARBA" id="ARBA00010609"/>
    </source>
</evidence>
<dbReference type="PROSITE" id="PS00080">
    <property type="entry name" value="MULTICOPPER_OXIDASE2"/>
    <property type="match status" value="1"/>
</dbReference>
<name>A0A9W9JLB4_9EURO</name>
<dbReference type="Proteomes" id="UP001150879">
    <property type="component" value="Unassembled WGS sequence"/>
</dbReference>
<proteinExistence type="inferred from homology"/>
<dbReference type="InterPro" id="IPR008972">
    <property type="entry name" value="Cupredoxin"/>
</dbReference>
<evidence type="ECO:0000256" key="2">
    <source>
        <dbReference type="ARBA" id="ARBA00022723"/>
    </source>
</evidence>
<keyword evidence="6" id="KW-1185">Reference proteome</keyword>
<sequence>MTGNIRGIVYYGTKPQQPQTQSFPFTNVCEDELLTNLVPHVPKTNAQNFFRWRFNSTSMNVSWDNPTLMQIYHNEMSFSNLSGMIELPFKNKWVYLFIQNTPITHPIHLHGHDFSILAQGQPGPGKPQWDGSIITQNPPRRDTAVLAGNGWLFIAFQTNNPGAWLMHCHIGWHVDEGLALQFIERQDEIRGLVNYIPFNENCAAWSKYVKTKNIVQADSGA</sequence>
<dbReference type="InterPro" id="IPR045087">
    <property type="entry name" value="Cu-oxidase_fam"/>
</dbReference>
<evidence type="ECO:0000313" key="6">
    <source>
        <dbReference type="Proteomes" id="UP001150879"/>
    </source>
</evidence>
<dbReference type="AlphaFoldDB" id="A0A9W9JLB4"/>
<dbReference type="EMBL" id="JAPQKP010000003">
    <property type="protein sequence ID" value="KAJ5199034.1"/>
    <property type="molecule type" value="Genomic_DNA"/>
</dbReference>
<organism evidence="5 6">
    <name type="scientific">Penicillium cf. griseofulvum</name>
    <dbReference type="NCBI Taxonomy" id="2972120"/>
    <lineage>
        <taxon>Eukaryota</taxon>
        <taxon>Fungi</taxon>
        <taxon>Dikarya</taxon>
        <taxon>Ascomycota</taxon>
        <taxon>Pezizomycotina</taxon>
        <taxon>Eurotiomycetes</taxon>
        <taxon>Eurotiomycetidae</taxon>
        <taxon>Eurotiales</taxon>
        <taxon>Aspergillaceae</taxon>
        <taxon>Penicillium</taxon>
    </lineage>
</organism>
<gene>
    <name evidence="5" type="ORF">N7472_004238</name>
</gene>
<evidence type="ECO:0000259" key="4">
    <source>
        <dbReference type="Pfam" id="PF07731"/>
    </source>
</evidence>
<dbReference type="PROSITE" id="PS00079">
    <property type="entry name" value="MULTICOPPER_OXIDASE1"/>
    <property type="match status" value="1"/>
</dbReference>
<reference evidence="5" key="2">
    <citation type="journal article" date="2023" name="IMA Fungus">
        <title>Comparative genomic study of the Penicillium genus elucidates a diverse pangenome and 15 lateral gene transfer events.</title>
        <authorList>
            <person name="Petersen C."/>
            <person name="Sorensen T."/>
            <person name="Nielsen M.R."/>
            <person name="Sondergaard T.E."/>
            <person name="Sorensen J.L."/>
            <person name="Fitzpatrick D.A."/>
            <person name="Frisvad J.C."/>
            <person name="Nielsen K.L."/>
        </authorList>
    </citation>
    <scope>NUCLEOTIDE SEQUENCE</scope>
    <source>
        <strain evidence="5">IBT 16849</strain>
    </source>
</reference>
<protein>
    <submittedName>
        <fullName evidence="5">Multicopper oxidase type 2</fullName>
    </submittedName>
</protein>
<dbReference type="GO" id="GO:0005507">
    <property type="term" value="F:copper ion binding"/>
    <property type="evidence" value="ECO:0007669"/>
    <property type="project" value="InterPro"/>
</dbReference>
<evidence type="ECO:0000256" key="3">
    <source>
        <dbReference type="ARBA" id="ARBA00023002"/>
    </source>
</evidence>
<reference evidence="5" key="1">
    <citation type="submission" date="2022-11" db="EMBL/GenBank/DDBJ databases">
        <authorList>
            <person name="Petersen C."/>
        </authorList>
    </citation>
    <scope>NUCLEOTIDE SEQUENCE</scope>
    <source>
        <strain evidence="5">IBT 16849</strain>
    </source>
</reference>
<keyword evidence="3" id="KW-0560">Oxidoreductase</keyword>